<dbReference type="AlphaFoldDB" id="A0A6N8KZM5"/>
<protein>
    <recommendedName>
        <fullName evidence="3">TolC family protein</fullName>
    </recommendedName>
</protein>
<comment type="caution">
    <text evidence="1">The sequence shown here is derived from an EMBL/GenBank/DDBJ whole genome shotgun (WGS) entry which is preliminary data.</text>
</comment>
<evidence type="ECO:0008006" key="3">
    <source>
        <dbReference type="Google" id="ProtNLM"/>
    </source>
</evidence>
<dbReference type="OrthoDB" id="5694214at2"/>
<sequence length="439" mass="50668">MKCFVYFLFGINLFAAFPLLGQQQEASPKLQAAKGQLQEAYAFSEGMWKQLKQQEESPLDIELLKAFLRDQNLFEGATDVDKSYAIATLKPTGDIGLKWVSDATHNFKPGIAEQEDLYFQTRLATGLDWAVLGEGSLKKRLEDEKNLRTELQLLQAAKQQEQRIPNLKQQKLALQILFDAQRLNLVDKLLQLRSLQANFKKTLYQQQLISQAEQLAAETALAQTRYWQESLQGFFQSYQFPQLQAYQQISNTDLLDFSTLLQADSSYIDQQRDLLIRKQAFDQEVKSKSNADRMSLRVKLRYNYYNGVETGDRSFASIGASLSVPLKFGESIAKQRFQILQQEELRHFEEQHLQESWQQVEWKRKVLLAQQKKQMLAAEIRLLAFNLQEELVKPAKAGEAKSPLKFIEMLDHYVLKLLEMSDARQQLIDTYVSANFINS</sequence>
<name>A0A6N8KZM5_9SPHI</name>
<proteinExistence type="predicted"/>
<organism evidence="1 2">
    <name type="scientific">Sphingobacterium humi</name>
    <dbReference type="NCBI Taxonomy" id="1796905"/>
    <lineage>
        <taxon>Bacteria</taxon>
        <taxon>Pseudomonadati</taxon>
        <taxon>Bacteroidota</taxon>
        <taxon>Sphingobacteriia</taxon>
        <taxon>Sphingobacteriales</taxon>
        <taxon>Sphingobacteriaceae</taxon>
        <taxon>Sphingobacterium</taxon>
    </lineage>
</organism>
<evidence type="ECO:0000313" key="2">
    <source>
        <dbReference type="Proteomes" id="UP000435036"/>
    </source>
</evidence>
<evidence type="ECO:0000313" key="1">
    <source>
        <dbReference type="EMBL" id="MVZ62536.1"/>
    </source>
</evidence>
<keyword evidence="2" id="KW-1185">Reference proteome</keyword>
<dbReference type="EMBL" id="WSQA01000007">
    <property type="protein sequence ID" value="MVZ62536.1"/>
    <property type="molecule type" value="Genomic_DNA"/>
</dbReference>
<gene>
    <name evidence="1" type="ORF">GQF63_10915</name>
</gene>
<dbReference type="RefSeq" id="WP_160369265.1">
    <property type="nucleotide sequence ID" value="NZ_WSQA01000007.1"/>
</dbReference>
<accession>A0A6N8KZM5</accession>
<reference evidence="1 2" key="1">
    <citation type="submission" date="2019-12" db="EMBL/GenBank/DDBJ databases">
        <authorList>
            <person name="Dong K."/>
        </authorList>
    </citation>
    <scope>NUCLEOTIDE SEQUENCE [LARGE SCALE GENOMIC DNA]</scope>
    <source>
        <strain evidence="1 2">JCM 31225</strain>
    </source>
</reference>
<dbReference type="Proteomes" id="UP000435036">
    <property type="component" value="Unassembled WGS sequence"/>
</dbReference>